<keyword evidence="1" id="KW-0812">Transmembrane</keyword>
<gene>
    <name evidence="3" type="ORF">RGR602_PC02313</name>
</gene>
<dbReference type="InterPro" id="IPR009936">
    <property type="entry name" value="DUF1468"/>
</dbReference>
<protein>
    <submittedName>
        <fullName evidence="3">TctB family tripartite tricarboxylate transporter protein</fullName>
    </submittedName>
</protein>
<feature type="transmembrane region" description="Helical" evidence="1">
    <location>
        <begin position="42"/>
        <end position="64"/>
    </location>
</feature>
<keyword evidence="1" id="KW-0472">Membrane</keyword>
<dbReference type="HOGENOM" id="CLU_108885_1_0_5"/>
<geneLocation type="plasmid" evidence="3 4">
    <name>pRgalR602c</name>
</geneLocation>
<dbReference type="Proteomes" id="UP000031368">
    <property type="component" value="Plasmid pRgalR602c"/>
</dbReference>
<evidence type="ECO:0000313" key="4">
    <source>
        <dbReference type="Proteomes" id="UP000031368"/>
    </source>
</evidence>
<evidence type="ECO:0000256" key="1">
    <source>
        <dbReference type="SAM" id="Phobius"/>
    </source>
</evidence>
<sequence length="152" mass="16200">MIRIRGEKDLGIGVIYLTLGLVGFAVARNYSFGTAGGMGPGYFPTIISSLLIIFGLVTIAKGFVRDGERIGTINWKALTLVTLSACAFGFLLETTGLAAALTALILISAAASERFRFEIRPLIGLVALNIFCLAVFVEGLGLPMPIIGEWFK</sequence>
<keyword evidence="3" id="KW-0614">Plasmid</keyword>
<evidence type="ECO:0000313" key="3">
    <source>
        <dbReference type="EMBL" id="AJD46332.1"/>
    </source>
</evidence>
<dbReference type="KEGG" id="rga:RGR602_PC02313"/>
<feature type="domain" description="DUF1468" evidence="2">
    <location>
        <begin position="12"/>
        <end position="145"/>
    </location>
</feature>
<keyword evidence="1" id="KW-1133">Transmembrane helix</keyword>
<dbReference type="EMBL" id="CP006880">
    <property type="protein sequence ID" value="AJD46332.1"/>
    <property type="molecule type" value="Genomic_DNA"/>
</dbReference>
<accession>A0A0B4XIV0</accession>
<name>A0A0B4XIV0_9HYPH</name>
<reference evidence="3 4" key="1">
    <citation type="submission" date="2013-11" db="EMBL/GenBank/DDBJ databases">
        <title>Complete genome sequence of Rhizobium gallicum bv. gallicum R602.</title>
        <authorList>
            <person name="Bustos P."/>
            <person name="Santamaria R.I."/>
            <person name="Lozano L."/>
            <person name="Acosta J.L."/>
            <person name="Ormeno-Orrillo E."/>
            <person name="Rogel M.A."/>
            <person name="Romero D."/>
            <person name="Cevallos M.A."/>
            <person name="Martinez-Romero E."/>
            <person name="Gonzalez V."/>
        </authorList>
    </citation>
    <scope>NUCLEOTIDE SEQUENCE [LARGE SCALE GENOMIC DNA]</scope>
    <source>
        <strain evidence="3 4">R602</strain>
        <plasmid evidence="3 4">pRgalR602c</plasmid>
    </source>
</reference>
<dbReference type="RefSeq" id="WP_040116332.1">
    <property type="nucleotide sequence ID" value="NZ_CP006880.1"/>
</dbReference>
<feature type="transmembrane region" description="Helical" evidence="1">
    <location>
        <begin position="122"/>
        <end position="142"/>
    </location>
</feature>
<keyword evidence="4" id="KW-1185">Reference proteome</keyword>
<dbReference type="Pfam" id="PF07331">
    <property type="entry name" value="TctB"/>
    <property type="match status" value="1"/>
</dbReference>
<evidence type="ECO:0000259" key="2">
    <source>
        <dbReference type="Pfam" id="PF07331"/>
    </source>
</evidence>
<proteinExistence type="predicted"/>
<feature type="transmembrane region" description="Helical" evidence="1">
    <location>
        <begin position="12"/>
        <end position="30"/>
    </location>
</feature>
<dbReference type="AlphaFoldDB" id="A0A0B4XIV0"/>
<organism evidence="3 4">
    <name type="scientific">Rhizobium gallicum bv. gallicum R602sp</name>
    <dbReference type="NCBI Taxonomy" id="1041138"/>
    <lineage>
        <taxon>Bacteria</taxon>
        <taxon>Pseudomonadati</taxon>
        <taxon>Pseudomonadota</taxon>
        <taxon>Alphaproteobacteria</taxon>
        <taxon>Hyphomicrobiales</taxon>
        <taxon>Rhizobiaceae</taxon>
        <taxon>Rhizobium/Agrobacterium group</taxon>
        <taxon>Rhizobium</taxon>
    </lineage>
</organism>